<keyword evidence="7" id="KW-0406">Ion transport</keyword>
<keyword evidence="6 10" id="KW-1133">Transmembrane helix</keyword>
<dbReference type="RefSeq" id="WP_145284104.1">
    <property type="nucleotide sequence ID" value="NZ_VMSJ01000001.1"/>
</dbReference>
<dbReference type="AlphaFoldDB" id="A0A558AWX7"/>
<comment type="similarity">
    <text evidence="2">Belongs to the CPA3 antiporters (TC 2.A.63) subunit D family.</text>
</comment>
<protein>
    <submittedName>
        <fullName evidence="12">Na+/H+ antiporter subunit D</fullName>
    </submittedName>
</protein>
<dbReference type="InterPro" id="IPR050586">
    <property type="entry name" value="CPA3_Na-H_Antiporter_D"/>
</dbReference>
<organism evidence="12 13">
    <name type="scientific">Salinicoccus cyprini</name>
    <dbReference type="NCBI Taxonomy" id="2493691"/>
    <lineage>
        <taxon>Bacteria</taxon>
        <taxon>Bacillati</taxon>
        <taxon>Bacillota</taxon>
        <taxon>Bacilli</taxon>
        <taxon>Bacillales</taxon>
        <taxon>Staphylococcaceae</taxon>
        <taxon>Salinicoccus</taxon>
    </lineage>
</organism>
<keyword evidence="8 10" id="KW-0472">Membrane</keyword>
<gene>
    <name evidence="12" type="ORF">FO441_00275</name>
</gene>
<keyword evidence="3" id="KW-0813">Transport</keyword>
<accession>A0A558AWX7</accession>
<feature type="transmembrane region" description="Helical" evidence="10">
    <location>
        <begin position="66"/>
        <end position="97"/>
    </location>
</feature>
<dbReference type="PANTHER" id="PTHR42703:SF1">
    <property type="entry name" value="NA(+)_H(+) ANTIPORTER SUBUNIT D1"/>
    <property type="match status" value="1"/>
</dbReference>
<feature type="transmembrane region" description="Helical" evidence="10">
    <location>
        <begin position="371"/>
        <end position="389"/>
    </location>
</feature>
<dbReference type="GO" id="GO:0042773">
    <property type="term" value="P:ATP synthesis coupled electron transport"/>
    <property type="evidence" value="ECO:0007669"/>
    <property type="project" value="InterPro"/>
</dbReference>
<keyword evidence="5 9" id="KW-0812">Transmembrane</keyword>
<comment type="caution">
    <text evidence="12">The sequence shown here is derived from an EMBL/GenBank/DDBJ whole genome shotgun (WGS) entry which is preliminary data.</text>
</comment>
<evidence type="ECO:0000256" key="1">
    <source>
        <dbReference type="ARBA" id="ARBA00004651"/>
    </source>
</evidence>
<dbReference type="Proteomes" id="UP000315103">
    <property type="component" value="Unassembled WGS sequence"/>
</dbReference>
<feature type="transmembrane region" description="Helical" evidence="10">
    <location>
        <begin position="409"/>
        <end position="430"/>
    </location>
</feature>
<evidence type="ECO:0000256" key="7">
    <source>
        <dbReference type="ARBA" id="ARBA00023065"/>
    </source>
</evidence>
<feature type="transmembrane region" description="Helical" evidence="10">
    <location>
        <begin position="243"/>
        <end position="260"/>
    </location>
</feature>
<evidence type="ECO:0000256" key="3">
    <source>
        <dbReference type="ARBA" id="ARBA00022449"/>
    </source>
</evidence>
<feature type="transmembrane region" description="Helical" evidence="10">
    <location>
        <begin position="33"/>
        <end position="54"/>
    </location>
</feature>
<feature type="transmembrane region" description="Helical" evidence="10">
    <location>
        <begin position="109"/>
        <end position="126"/>
    </location>
</feature>
<evidence type="ECO:0000256" key="4">
    <source>
        <dbReference type="ARBA" id="ARBA00022475"/>
    </source>
</evidence>
<dbReference type="Pfam" id="PF00361">
    <property type="entry name" value="Proton_antipo_M"/>
    <property type="match status" value="1"/>
</dbReference>
<dbReference type="InterPro" id="IPR003918">
    <property type="entry name" value="NADH_UbQ_OxRdtase"/>
</dbReference>
<feature type="transmembrane region" description="Helical" evidence="10">
    <location>
        <begin position="327"/>
        <end position="351"/>
    </location>
</feature>
<keyword evidence="4" id="KW-1003">Cell membrane</keyword>
<evidence type="ECO:0000256" key="2">
    <source>
        <dbReference type="ARBA" id="ARBA00005346"/>
    </source>
</evidence>
<feature type="transmembrane region" description="Helical" evidence="10">
    <location>
        <begin position="451"/>
        <end position="476"/>
    </location>
</feature>
<dbReference type="EMBL" id="VMSJ01000001">
    <property type="protein sequence ID" value="TVT28750.1"/>
    <property type="molecule type" value="Genomic_DNA"/>
</dbReference>
<keyword evidence="13" id="KW-1185">Reference proteome</keyword>
<reference evidence="12 13" key="1">
    <citation type="submission" date="2019-07" db="EMBL/GenBank/DDBJ databases">
        <title>Salinicoccus cyprini sp. nov., isolated from gastro-intestinal tract of mirror carp, Cyprinus carpio var. specularis, collected from Gobind Sagar Reservoir, Himachal Pradesh, India.</title>
        <authorList>
            <person name="Talwar C."/>
            <person name="Singh A.K."/>
            <person name="Lal R."/>
            <person name="Negi R.K."/>
        </authorList>
    </citation>
    <scope>NUCLEOTIDE SEQUENCE [LARGE SCALE GENOMIC DNA]</scope>
    <source>
        <strain evidence="12 13">CT19</strain>
    </source>
</reference>
<keyword evidence="3" id="KW-0050">Antiport</keyword>
<feature type="transmembrane region" description="Helical" evidence="10">
    <location>
        <begin position="164"/>
        <end position="185"/>
    </location>
</feature>
<evidence type="ECO:0000256" key="6">
    <source>
        <dbReference type="ARBA" id="ARBA00022989"/>
    </source>
</evidence>
<evidence type="ECO:0000256" key="8">
    <source>
        <dbReference type="ARBA" id="ARBA00023136"/>
    </source>
</evidence>
<feature type="transmembrane region" description="Helical" evidence="10">
    <location>
        <begin position="132"/>
        <end position="152"/>
    </location>
</feature>
<comment type="subcellular location">
    <subcellularLocation>
        <location evidence="1">Cell membrane</location>
        <topology evidence="1">Multi-pass membrane protein</topology>
    </subcellularLocation>
    <subcellularLocation>
        <location evidence="9">Membrane</location>
        <topology evidence="9">Multi-pass membrane protein</topology>
    </subcellularLocation>
</comment>
<feature type="transmembrane region" description="Helical" evidence="10">
    <location>
        <begin position="272"/>
        <end position="296"/>
    </location>
</feature>
<evidence type="ECO:0000313" key="13">
    <source>
        <dbReference type="Proteomes" id="UP000315103"/>
    </source>
</evidence>
<evidence type="ECO:0000259" key="11">
    <source>
        <dbReference type="Pfam" id="PF00361"/>
    </source>
</evidence>
<feature type="transmembrane region" description="Helical" evidence="10">
    <location>
        <begin position="6"/>
        <end position="24"/>
    </location>
</feature>
<dbReference type="GO" id="GO:0008137">
    <property type="term" value="F:NADH dehydrogenase (ubiquinone) activity"/>
    <property type="evidence" value="ECO:0007669"/>
    <property type="project" value="InterPro"/>
</dbReference>
<evidence type="ECO:0000256" key="5">
    <source>
        <dbReference type="ARBA" id="ARBA00022692"/>
    </source>
</evidence>
<dbReference type="InterPro" id="IPR001750">
    <property type="entry name" value="ND/Mrp_TM"/>
</dbReference>
<feature type="transmembrane region" description="Helical" evidence="10">
    <location>
        <begin position="205"/>
        <end position="231"/>
    </location>
</feature>
<dbReference type="GO" id="GO:0005886">
    <property type="term" value="C:plasma membrane"/>
    <property type="evidence" value="ECO:0007669"/>
    <property type="project" value="UniProtKB-SubCell"/>
</dbReference>
<dbReference type="NCBIfam" id="NF005818">
    <property type="entry name" value="PRK07691.1"/>
    <property type="match status" value="1"/>
</dbReference>
<sequence>MTTNILPLLPIMIPFFAGIIMLFVGKRPIAHRVIAAISGLLLILSALWLVVHVYQNGTIVTFLGNWAAPFGISVVIDMAAALLLTTTAIITFLTVVYSYQSIGIERETFYYYVMVMFMITGVNGAFSTGDIFNMFVFFEVFLLASYVLITLGGTKIQLQEGFKYIIVNIISSNFFVLALAYLYSVTGTLNMADINVKLEGFDGNYSIMSLVAVVFLFVFATKAGVFPLYFWLPGSYYAPPMPVLVLFGALLTKVGVYAIARTYSLFFIDNTAFTHQMLLFLALLTIVMGCIGALSYTDMKKTIIYNIIIAVGIILVGVAMMDETGMLGAFYYLIHDMIIKAALFMLVGFLIYRTGETNADRLGGLIKIHPFTGWMFFIAALALAGVPPLSGFYGKLFIVQSAFENGQHIAAIIVLASSLVVLYSIVSLFIKAFWGEEMDFNTLKPVKSGKILFASIAMVIVSIAFGLAADVLYPLFEMAAQSFYDPSSYSQYITEVE</sequence>
<feature type="domain" description="NADH:quinone oxidoreductase/Mrp antiporter transmembrane" evidence="11">
    <location>
        <begin position="129"/>
        <end position="417"/>
    </location>
</feature>
<evidence type="ECO:0000313" key="12">
    <source>
        <dbReference type="EMBL" id="TVT28750.1"/>
    </source>
</evidence>
<name>A0A558AWX7_9STAP</name>
<dbReference type="GO" id="GO:0015297">
    <property type="term" value="F:antiporter activity"/>
    <property type="evidence" value="ECO:0007669"/>
    <property type="project" value="UniProtKB-KW"/>
</dbReference>
<proteinExistence type="inferred from homology"/>
<evidence type="ECO:0000256" key="10">
    <source>
        <dbReference type="SAM" id="Phobius"/>
    </source>
</evidence>
<dbReference type="PRINTS" id="PR01437">
    <property type="entry name" value="NUOXDRDTASE4"/>
</dbReference>
<dbReference type="PANTHER" id="PTHR42703">
    <property type="entry name" value="NADH DEHYDROGENASE"/>
    <property type="match status" value="1"/>
</dbReference>
<feature type="transmembrane region" description="Helical" evidence="10">
    <location>
        <begin position="303"/>
        <end position="321"/>
    </location>
</feature>
<dbReference type="OrthoDB" id="9811718at2"/>
<evidence type="ECO:0000256" key="9">
    <source>
        <dbReference type="RuleBase" id="RU000320"/>
    </source>
</evidence>